<proteinExistence type="predicted"/>
<sequence length="322" mass="34877">MVPTVELDQSSADLYGYEIYVNGQTTRTVTATPLVVEGGTPLFPATPTMAGTGRELEIRYTATGFDFDENGVTTVTKNTTFSDGGAVAAVTSTITRQAGTSATRWTSCASAPSRWPPAPGSRSSSIPARRTPCTSARTSAARRSQPTGRRSRRPRVQGERRHARPGHGRRQQRRTAPDLHGARRQHGVHAEQRGRADGHHRRHRRRLRLERLDADGLAGTTSKQVSDIEFRVGSLSGAASYTVVVNGHAYTARAGDNALISVLNAGDKTVSFDAFTGAPRATTPSTPRTCRAPTTRGRSRSPRRSPMRRRTRSPSPATRPSR</sequence>
<gene>
    <name evidence="2" type="ORF">HK414_15975</name>
</gene>
<name>A0ABX6P3K0_9BURK</name>
<feature type="compositionally biased region" description="Basic residues" evidence="1">
    <location>
        <begin position="149"/>
        <end position="173"/>
    </location>
</feature>
<dbReference type="EMBL" id="CP053418">
    <property type="protein sequence ID" value="QJW84642.1"/>
    <property type="molecule type" value="Genomic_DNA"/>
</dbReference>
<feature type="compositionally biased region" description="Basic residues" evidence="1">
    <location>
        <begin position="198"/>
        <end position="208"/>
    </location>
</feature>
<feature type="compositionally biased region" description="Polar residues" evidence="1">
    <location>
        <begin position="121"/>
        <end position="138"/>
    </location>
</feature>
<evidence type="ECO:0000256" key="1">
    <source>
        <dbReference type="SAM" id="MobiDB-lite"/>
    </source>
</evidence>
<feature type="compositionally biased region" description="Basic residues" evidence="1">
    <location>
        <begin position="297"/>
        <end position="312"/>
    </location>
</feature>
<reference evidence="2 3" key="1">
    <citation type="submission" date="2020-05" db="EMBL/GenBank/DDBJ databases">
        <title>Ramlibacter rhizophilus sp. nov., isolated from rhizosphere soil of national flower Mugunghwa from South Korea.</title>
        <authorList>
            <person name="Zheng-Fei Y."/>
            <person name="Huan T."/>
        </authorList>
    </citation>
    <scope>NUCLEOTIDE SEQUENCE [LARGE SCALE GENOMIC DNA]</scope>
    <source>
        <strain evidence="2 3">H242</strain>
    </source>
</reference>
<feature type="region of interest" description="Disordered" evidence="1">
    <location>
        <begin position="276"/>
        <end position="322"/>
    </location>
</feature>
<protein>
    <submittedName>
        <fullName evidence="2">Uncharacterized protein</fullName>
    </submittedName>
</protein>
<evidence type="ECO:0000313" key="3">
    <source>
        <dbReference type="Proteomes" id="UP000500826"/>
    </source>
</evidence>
<feature type="compositionally biased region" description="Low complexity" evidence="1">
    <location>
        <begin position="313"/>
        <end position="322"/>
    </location>
</feature>
<keyword evidence="3" id="KW-1185">Reference proteome</keyword>
<accession>A0ABX6P3K0</accession>
<organism evidence="2 3">
    <name type="scientific">Ramlibacter terrae</name>
    <dbReference type="NCBI Taxonomy" id="2732511"/>
    <lineage>
        <taxon>Bacteria</taxon>
        <taxon>Pseudomonadati</taxon>
        <taxon>Pseudomonadota</taxon>
        <taxon>Betaproteobacteria</taxon>
        <taxon>Burkholderiales</taxon>
        <taxon>Comamonadaceae</taxon>
        <taxon>Ramlibacter</taxon>
    </lineage>
</organism>
<dbReference type="Proteomes" id="UP000500826">
    <property type="component" value="Chromosome"/>
</dbReference>
<feature type="compositionally biased region" description="Polar residues" evidence="1">
    <location>
        <begin position="97"/>
        <end position="110"/>
    </location>
</feature>
<feature type="compositionally biased region" description="Basic and acidic residues" evidence="1">
    <location>
        <begin position="188"/>
        <end position="197"/>
    </location>
</feature>
<evidence type="ECO:0000313" key="2">
    <source>
        <dbReference type="EMBL" id="QJW84642.1"/>
    </source>
</evidence>
<feature type="region of interest" description="Disordered" evidence="1">
    <location>
        <begin position="97"/>
        <end position="208"/>
    </location>
</feature>
<feature type="compositionally biased region" description="Low complexity" evidence="1">
    <location>
        <begin position="276"/>
        <end position="296"/>
    </location>
</feature>